<gene>
    <name evidence="2" type="ORF">BJL86_1796</name>
</gene>
<evidence type="ECO:0008006" key="4">
    <source>
        <dbReference type="Google" id="ProtNLM"/>
    </source>
</evidence>
<dbReference type="AlphaFoldDB" id="A0A173LMP5"/>
<accession>A0A173LMP5</accession>
<dbReference type="KEGG" id="dtm:BJL86_1796"/>
<evidence type="ECO:0000313" key="3">
    <source>
        <dbReference type="Proteomes" id="UP000186104"/>
    </source>
</evidence>
<dbReference type="RefSeq" id="WP_067470931.1">
    <property type="nucleotide sequence ID" value="NZ_CP015961.1"/>
</dbReference>
<sequence>MSDVDKISEASKVRANSRPKPAAPKPGVPSPAAVASKSSAGHVHPHAAPTAPKSDPKKWGHVDDDGAVWVRTSAGDRQVGSWQAGNADEALDHFGRRFDDLATEVVLLEQRLETHPSDARKTRSAAKALVETVPEAKVVGDLEGLETRLHAIIEFSSQVEEQVRKDKAAHRETAIARKEELASEAEQIGESSTQWKVAGDRLKVILDEWKTIRGIDRKTDDELWKRFSKAREAFNRRRGSHFAELDRNRATARNTKEELVVRAEKMANNTDWNDTARAFRQLMDEWKAAGRAPREADNQLWGRFKKAQDTFFDARHAAAAERDAEFESNAKAKEALLAEYDSKIDPAQGLDSAKRALRELQERWEAAGKVPRSRISEFEGRIRELEKRVDAEEQSQWRRNDPEVKARAGQFWDRVTAFEDQAAKAEAAGKRKDADKFRAQAEQWREWAQAAETAVEDR</sequence>
<dbReference type="Proteomes" id="UP000186104">
    <property type="component" value="Chromosome"/>
</dbReference>
<dbReference type="OrthoDB" id="5422202at2"/>
<keyword evidence="3" id="KW-1185">Reference proteome</keyword>
<evidence type="ECO:0000313" key="2">
    <source>
        <dbReference type="EMBL" id="ANI92567.1"/>
    </source>
</evidence>
<protein>
    <recommendedName>
        <fullName evidence="4">DNA repair ATPase</fullName>
    </recommendedName>
</protein>
<dbReference type="EMBL" id="CP015961">
    <property type="protein sequence ID" value="ANI92567.1"/>
    <property type="molecule type" value="Genomic_DNA"/>
</dbReference>
<feature type="compositionally biased region" description="Basic and acidic residues" evidence="1">
    <location>
        <begin position="54"/>
        <end position="64"/>
    </location>
</feature>
<dbReference type="STRING" id="499555.BJL86_1796"/>
<organism evidence="2 3">
    <name type="scientific">Dietzia timorensis</name>
    <dbReference type="NCBI Taxonomy" id="499555"/>
    <lineage>
        <taxon>Bacteria</taxon>
        <taxon>Bacillati</taxon>
        <taxon>Actinomycetota</taxon>
        <taxon>Actinomycetes</taxon>
        <taxon>Mycobacteriales</taxon>
        <taxon>Dietziaceae</taxon>
        <taxon>Dietzia</taxon>
    </lineage>
</organism>
<feature type="compositionally biased region" description="Basic and acidic residues" evidence="1">
    <location>
        <begin position="1"/>
        <end position="12"/>
    </location>
</feature>
<dbReference type="Pfam" id="PF03993">
    <property type="entry name" value="DUF349"/>
    <property type="match status" value="3"/>
</dbReference>
<reference evidence="2 3" key="1">
    <citation type="submission" date="2016-06" db="EMBL/GenBank/DDBJ databases">
        <title>Complete genome sequence of a saline-alkali tolerant type strain Dietzia timorensis ID05-A0528T.</title>
        <authorList>
            <person name="Wu X."/>
        </authorList>
    </citation>
    <scope>NUCLEOTIDE SEQUENCE [LARGE SCALE GENOMIC DNA]</scope>
    <source>
        <strain evidence="2 3">ID05-A0528</strain>
    </source>
</reference>
<evidence type="ECO:0000256" key="1">
    <source>
        <dbReference type="SAM" id="MobiDB-lite"/>
    </source>
</evidence>
<proteinExistence type="predicted"/>
<dbReference type="InterPro" id="IPR007139">
    <property type="entry name" value="DUF349"/>
</dbReference>
<feature type="compositionally biased region" description="Low complexity" evidence="1">
    <location>
        <begin position="30"/>
        <end position="41"/>
    </location>
</feature>
<feature type="region of interest" description="Disordered" evidence="1">
    <location>
        <begin position="1"/>
        <end position="65"/>
    </location>
</feature>
<name>A0A173LMP5_9ACTN</name>